<evidence type="ECO:0000256" key="10">
    <source>
        <dbReference type="SAM" id="Phobius"/>
    </source>
</evidence>
<evidence type="ECO:0000256" key="8">
    <source>
        <dbReference type="ARBA" id="ARBA00023065"/>
    </source>
</evidence>
<evidence type="ECO:0000256" key="9">
    <source>
        <dbReference type="ARBA" id="ARBA00023136"/>
    </source>
</evidence>
<evidence type="ECO:0000313" key="11">
    <source>
        <dbReference type="EMBL" id="GMH12780.1"/>
    </source>
</evidence>
<dbReference type="AlphaFoldDB" id="A0AAD3XQN3"/>
<reference evidence="11" key="1">
    <citation type="submission" date="2023-05" db="EMBL/GenBank/DDBJ databases">
        <title>Nepenthes gracilis genome sequencing.</title>
        <authorList>
            <person name="Fukushima K."/>
        </authorList>
    </citation>
    <scope>NUCLEOTIDE SEQUENCE</scope>
    <source>
        <strain evidence="11">SING2019-196</strain>
    </source>
</reference>
<keyword evidence="3" id="KW-0813">Transport</keyword>
<keyword evidence="12" id="KW-1185">Reference proteome</keyword>
<feature type="transmembrane region" description="Helical" evidence="10">
    <location>
        <begin position="378"/>
        <end position="398"/>
    </location>
</feature>
<dbReference type="GO" id="GO:0009678">
    <property type="term" value="F:diphosphate hydrolysis-driven proton transmembrane transporter activity"/>
    <property type="evidence" value="ECO:0007669"/>
    <property type="project" value="UniProtKB-EC"/>
</dbReference>
<dbReference type="Proteomes" id="UP001279734">
    <property type="component" value="Unassembled WGS sequence"/>
</dbReference>
<evidence type="ECO:0000256" key="3">
    <source>
        <dbReference type="ARBA" id="ARBA00022448"/>
    </source>
</evidence>
<evidence type="ECO:0000256" key="4">
    <source>
        <dbReference type="ARBA" id="ARBA00022692"/>
    </source>
</evidence>
<sequence>MCITITKDACQASYKVDTKIDRLRVTGVNMRILIERYLLKGMIDDENIATQDNCNLGYVNVRYGSYIAIVKVEGFSTCSQPCTYDKTLMCKPTLATTSFSIISFLLGAITSVAFGYLGKKIATYANARTTLEARKWVDKDFIIAFRSGAVIGFLLATNGLLVLYIAINLFKLYHGDDWGSLFESITGYGLSGSFMALFDRVGGGIYTKAADIGADLDNPRNLAIIANNIGGNVGDIASLFGSYAMLSCATLIVASISSIGVNHDLTTMMYTLLVSLVVTWVSLLFPFTIFNFGTQTVMKYWQLFLCVSANLWVGLIIGFVTEYYISNAYSPVQDVADACRTEAATNVIFGLALGYKSIVIPIFAIIVSLYVTFTYATMYDIAIIALGMLSTIATSLAIEAYGPISDNAGGIVVIVGISHRIREGTDSLDTARNTTSAIGIGISISFATLVSFALSGAFVSRASISIVDVLGPKVFISSITKAMFSYEFSAITMKSIRRAALKMVIEAHRQFNTSSRFFLVQH</sequence>
<feature type="transmembrane region" description="Helical" evidence="10">
    <location>
        <begin position="267"/>
        <end position="291"/>
    </location>
</feature>
<keyword evidence="8" id="KW-0406">Ion transport</keyword>
<dbReference type="GO" id="GO:0012505">
    <property type="term" value="C:endomembrane system"/>
    <property type="evidence" value="ECO:0007669"/>
    <property type="project" value="UniProtKB-SubCell"/>
</dbReference>
<dbReference type="Pfam" id="PF03030">
    <property type="entry name" value="H_PPase"/>
    <property type="match status" value="1"/>
</dbReference>
<dbReference type="EC" id="7.1.3.1" evidence="2"/>
<dbReference type="EMBL" id="BSYO01000012">
    <property type="protein sequence ID" value="GMH12780.1"/>
    <property type="molecule type" value="Genomic_DNA"/>
</dbReference>
<dbReference type="InterPro" id="IPR004131">
    <property type="entry name" value="PPase-energised_H-pump"/>
</dbReference>
<keyword evidence="9 10" id="KW-0472">Membrane</keyword>
<accession>A0AAD3XQN3</accession>
<protein>
    <recommendedName>
        <fullName evidence="2">H(+)-exporting diphosphatase</fullName>
        <ecNumber evidence="2">7.1.3.1</ecNumber>
    </recommendedName>
</protein>
<dbReference type="GO" id="GO:0016020">
    <property type="term" value="C:membrane"/>
    <property type="evidence" value="ECO:0007669"/>
    <property type="project" value="InterPro"/>
</dbReference>
<keyword evidence="6" id="KW-1278">Translocase</keyword>
<evidence type="ECO:0000256" key="6">
    <source>
        <dbReference type="ARBA" id="ARBA00022967"/>
    </source>
</evidence>
<feature type="transmembrane region" description="Helical" evidence="10">
    <location>
        <begin position="345"/>
        <end position="371"/>
    </location>
</feature>
<feature type="transmembrane region" description="Helical" evidence="10">
    <location>
        <begin position="143"/>
        <end position="166"/>
    </location>
</feature>
<evidence type="ECO:0000313" key="12">
    <source>
        <dbReference type="Proteomes" id="UP001279734"/>
    </source>
</evidence>
<evidence type="ECO:0000256" key="5">
    <source>
        <dbReference type="ARBA" id="ARBA00022842"/>
    </source>
</evidence>
<keyword evidence="5" id="KW-0460">Magnesium</keyword>
<feature type="transmembrane region" description="Helical" evidence="10">
    <location>
        <begin position="99"/>
        <end position="118"/>
    </location>
</feature>
<organism evidence="11 12">
    <name type="scientific">Nepenthes gracilis</name>
    <name type="common">Slender pitcher plant</name>
    <dbReference type="NCBI Taxonomy" id="150966"/>
    <lineage>
        <taxon>Eukaryota</taxon>
        <taxon>Viridiplantae</taxon>
        <taxon>Streptophyta</taxon>
        <taxon>Embryophyta</taxon>
        <taxon>Tracheophyta</taxon>
        <taxon>Spermatophyta</taxon>
        <taxon>Magnoliopsida</taxon>
        <taxon>eudicotyledons</taxon>
        <taxon>Gunneridae</taxon>
        <taxon>Pentapetalae</taxon>
        <taxon>Caryophyllales</taxon>
        <taxon>Nepenthaceae</taxon>
        <taxon>Nepenthes</taxon>
    </lineage>
</organism>
<gene>
    <name evidence="11" type="ORF">Nepgr_014621</name>
</gene>
<comment type="subcellular location">
    <subcellularLocation>
        <location evidence="1">Endomembrane system</location>
        <topology evidence="1">Multi-pass membrane protein</topology>
    </subcellularLocation>
</comment>
<proteinExistence type="predicted"/>
<feature type="transmembrane region" description="Helical" evidence="10">
    <location>
        <begin position="303"/>
        <end position="325"/>
    </location>
</feature>
<dbReference type="PANTHER" id="PTHR31998">
    <property type="entry name" value="K(+)-INSENSITIVE PYROPHOSPHATE-ENERGIZED PROTON PUMP"/>
    <property type="match status" value="1"/>
</dbReference>
<evidence type="ECO:0000256" key="1">
    <source>
        <dbReference type="ARBA" id="ARBA00004127"/>
    </source>
</evidence>
<evidence type="ECO:0000256" key="7">
    <source>
        <dbReference type="ARBA" id="ARBA00022989"/>
    </source>
</evidence>
<evidence type="ECO:0000256" key="2">
    <source>
        <dbReference type="ARBA" id="ARBA00013242"/>
    </source>
</evidence>
<dbReference type="GO" id="GO:0004427">
    <property type="term" value="F:inorganic diphosphate phosphatase activity"/>
    <property type="evidence" value="ECO:0007669"/>
    <property type="project" value="InterPro"/>
</dbReference>
<feature type="transmembrane region" description="Helical" evidence="10">
    <location>
        <begin position="243"/>
        <end position="261"/>
    </location>
</feature>
<feature type="transmembrane region" description="Helical" evidence="10">
    <location>
        <begin position="437"/>
        <end position="459"/>
    </location>
</feature>
<keyword evidence="4 10" id="KW-0812">Transmembrane</keyword>
<comment type="caution">
    <text evidence="11">The sequence shown here is derived from an EMBL/GenBank/DDBJ whole genome shotgun (WGS) entry which is preliminary data.</text>
</comment>
<keyword evidence="7 10" id="KW-1133">Transmembrane helix</keyword>
<name>A0AAD3XQN3_NEPGR</name>